<dbReference type="GeneID" id="25731911"/>
<dbReference type="STRING" id="145388.A0A0D2LVI3"/>
<evidence type="ECO:0000259" key="2">
    <source>
        <dbReference type="Pfam" id="PF13877"/>
    </source>
</evidence>
<dbReference type="PANTHER" id="PTHR47329:SF1">
    <property type="entry name" value="OS05G0129900 PROTEIN"/>
    <property type="match status" value="1"/>
</dbReference>
<dbReference type="OrthoDB" id="629492at2759"/>
<dbReference type="RefSeq" id="XP_013892626.1">
    <property type="nucleotide sequence ID" value="XM_014037172.1"/>
</dbReference>
<feature type="region of interest" description="Disordered" evidence="1">
    <location>
        <begin position="1"/>
        <end position="51"/>
    </location>
</feature>
<evidence type="ECO:0000256" key="1">
    <source>
        <dbReference type="SAM" id="MobiDB-lite"/>
    </source>
</evidence>
<feature type="compositionally biased region" description="Pro residues" evidence="1">
    <location>
        <begin position="25"/>
        <end position="34"/>
    </location>
</feature>
<sequence>MAPRGGTPDSFAAAAGPAVAQAPPATAPAAPPRPRSAEPSPRDRQQQRLAAAAAAASEQLAARMAATLKAPRSSVEFESTWRALKGDAALQAQYLSLLPAAQLPTIFKDSLTAPVLLAITRAALAAVVAPPNTAAAGGGAEGASTPAGLAPAAAAELVAGLTRVPRFPMMAMCIGSRDKTELKALWDAAAAALDGAPAERLLAARGAFRV</sequence>
<gene>
    <name evidence="3" type="ORF">MNEG_14357</name>
</gene>
<reference evidence="3 4" key="1">
    <citation type="journal article" date="2013" name="BMC Genomics">
        <title>Reconstruction of the lipid metabolism for the microalga Monoraphidium neglectum from its genome sequence reveals characteristics suitable for biofuel production.</title>
        <authorList>
            <person name="Bogen C."/>
            <person name="Al-Dilaimi A."/>
            <person name="Albersmeier A."/>
            <person name="Wichmann J."/>
            <person name="Grundmann M."/>
            <person name="Rupp O."/>
            <person name="Lauersen K.J."/>
            <person name="Blifernez-Klassen O."/>
            <person name="Kalinowski J."/>
            <person name="Goesmann A."/>
            <person name="Mussgnug J.H."/>
            <person name="Kruse O."/>
        </authorList>
    </citation>
    <scope>NUCLEOTIDE SEQUENCE [LARGE SCALE GENOMIC DNA]</scope>
    <source>
        <strain evidence="3 4">SAG 48.87</strain>
    </source>
</reference>
<evidence type="ECO:0000313" key="3">
    <source>
        <dbReference type="EMBL" id="KIY93606.1"/>
    </source>
</evidence>
<dbReference type="PANTHER" id="PTHR47329">
    <property type="entry name" value="OS05G0129900 PROTEIN"/>
    <property type="match status" value="1"/>
</dbReference>
<dbReference type="Pfam" id="PF13877">
    <property type="entry name" value="RPAP3_C"/>
    <property type="match status" value="1"/>
</dbReference>
<dbReference type="InterPro" id="IPR025986">
    <property type="entry name" value="RPAP3-like_C"/>
</dbReference>
<feature type="domain" description="RNA-polymerase II-associated protein 3-like C-terminal" evidence="2">
    <location>
        <begin position="70"/>
        <end position="179"/>
    </location>
</feature>
<keyword evidence="4" id="KW-1185">Reference proteome</keyword>
<dbReference type="Proteomes" id="UP000054498">
    <property type="component" value="Unassembled WGS sequence"/>
</dbReference>
<feature type="compositionally biased region" description="Low complexity" evidence="1">
    <location>
        <begin position="8"/>
        <end position="24"/>
    </location>
</feature>
<dbReference type="KEGG" id="mng:MNEG_14357"/>
<protein>
    <recommendedName>
        <fullName evidence="2">RNA-polymerase II-associated protein 3-like C-terminal domain-containing protein</fullName>
    </recommendedName>
</protein>
<dbReference type="AlphaFoldDB" id="A0A0D2LVI3"/>
<evidence type="ECO:0000313" key="4">
    <source>
        <dbReference type="Proteomes" id="UP000054498"/>
    </source>
</evidence>
<name>A0A0D2LVI3_9CHLO</name>
<proteinExistence type="predicted"/>
<accession>A0A0D2LVI3</accession>
<organism evidence="3 4">
    <name type="scientific">Monoraphidium neglectum</name>
    <dbReference type="NCBI Taxonomy" id="145388"/>
    <lineage>
        <taxon>Eukaryota</taxon>
        <taxon>Viridiplantae</taxon>
        <taxon>Chlorophyta</taxon>
        <taxon>core chlorophytes</taxon>
        <taxon>Chlorophyceae</taxon>
        <taxon>CS clade</taxon>
        <taxon>Sphaeropleales</taxon>
        <taxon>Selenastraceae</taxon>
        <taxon>Monoraphidium</taxon>
    </lineage>
</organism>
<dbReference type="EMBL" id="KK104645">
    <property type="protein sequence ID" value="KIY93606.1"/>
    <property type="molecule type" value="Genomic_DNA"/>
</dbReference>